<keyword evidence="3" id="KW-1185">Reference proteome</keyword>
<dbReference type="CDD" id="cd08408">
    <property type="entry name" value="C2B_Synaptotagmin-14_16"/>
    <property type="match status" value="1"/>
</dbReference>
<feature type="domain" description="C2" evidence="1">
    <location>
        <begin position="8"/>
        <end position="128"/>
    </location>
</feature>
<organism evidence="2 3">
    <name type="scientific">Nematostella vectensis</name>
    <name type="common">Starlet sea anemone</name>
    <dbReference type="NCBI Taxonomy" id="45351"/>
    <lineage>
        <taxon>Eukaryota</taxon>
        <taxon>Metazoa</taxon>
        <taxon>Cnidaria</taxon>
        <taxon>Anthozoa</taxon>
        <taxon>Hexacorallia</taxon>
        <taxon>Actiniaria</taxon>
        <taxon>Edwardsiidae</taxon>
        <taxon>Nematostella</taxon>
    </lineage>
</organism>
<evidence type="ECO:0000313" key="3">
    <source>
        <dbReference type="Proteomes" id="UP000001593"/>
    </source>
</evidence>
<dbReference type="eggNOG" id="KOG1028">
    <property type="taxonomic scope" value="Eukaryota"/>
</dbReference>
<proteinExistence type="predicted"/>
<evidence type="ECO:0000259" key="1">
    <source>
        <dbReference type="PROSITE" id="PS50004"/>
    </source>
</evidence>
<dbReference type="OrthoDB" id="5978493at2759"/>
<dbReference type="AlphaFoldDB" id="A7S4W3"/>
<protein>
    <recommendedName>
        <fullName evidence="1">C2 domain-containing protein</fullName>
    </recommendedName>
</protein>
<dbReference type="EMBL" id="DS469580">
    <property type="protein sequence ID" value="EDO41224.1"/>
    <property type="molecule type" value="Genomic_DNA"/>
</dbReference>
<dbReference type="HOGENOM" id="CLU_023008_6_0_1"/>
<dbReference type="Pfam" id="PF00168">
    <property type="entry name" value="C2"/>
    <property type="match status" value="2"/>
</dbReference>
<dbReference type="OMA" id="EADEQHW"/>
<dbReference type="SUPFAM" id="SSF49562">
    <property type="entry name" value="C2 domain (Calcium/lipid-binding domain, CaLB)"/>
    <property type="match status" value="2"/>
</dbReference>
<reference evidence="2 3" key="1">
    <citation type="journal article" date="2007" name="Science">
        <title>Sea anemone genome reveals ancestral eumetazoan gene repertoire and genomic organization.</title>
        <authorList>
            <person name="Putnam N.H."/>
            <person name="Srivastava M."/>
            <person name="Hellsten U."/>
            <person name="Dirks B."/>
            <person name="Chapman J."/>
            <person name="Salamov A."/>
            <person name="Terry A."/>
            <person name="Shapiro H."/>
            <person name="Lindquist E."/>
            <person name="Kapitonov V.V."/>
            <person name="Jurka J."/>
            <person name="Genikhovich G."/>
            <person name="Grigoriev I.V."/>
            <person name="Lucas S.M."/>
            <person name="Steele R.E."/>
            <person name="Finnerty J.R."/>
            <person name="Technau U."/>
            <person name="Martindale M.Q."/>
            <person name="Rokhsar D.S."/>
        </authorList>
    </citation>
    <scope>NUCLEOTIDE SEQUENCE [LARGE SCALE GENOMIC DNA]</scope>
    <source>
        <strain evidence="3">CH2 X CH6</strain>
    </source>
</reference>
<dbReference type="InterPro" id="IPR000008">
    <property type="entry name" value="C2_dom"/>
</dbReference>
<dbReference type="Proteomes" id="UP000001593">
    <property type="component" value="Unassembled WGS sequence"/>
</dbReference>
<dbReference type="STRING" id="45351.A7S4W3"/>
<dbReference type="InterPro" id="IPR043541">
    <property type="entry name" value="SYT14/14L/16"/>
</dbReference>
<dbReference type="InterPro" id="IPR035892">
    <property type="entry name" value="C2_domain_sf"/>
</dbReference>
<gene>
    <name evidence="2" type="ORF">NEMVEDRAFT_v1g166469</name>
</gene>
<dbReference type="Gene3D" id="2.60.40.150">
    <property type="entry name" value="C2 domain"/>
    <property type="match status" value="2"/>
</dbReference>
<dbReference type="PROSITE" id="PS50004">
    <property type="entry name" value="C2"/>
    <property type="match status" value="2"/>
</dbReference>
<feature type="domain" description="C2" evidence="1">
    <location>
        <begin position="169"/>
        <end position="304"/>
    </location>
</feature>
<dbReference type="PhylomeDB" id="A7S4W3"/>
<dbReference type="PANTHER" id="PTHR46129">
    <property type="entry name" value="SYNAPTOTAGMIN 14, ISOFORM D"/>
    <property type="match status" value="1"/>
</dbReference>
<name>A7S4W3_NEMVE</name>
<dbReference type="CDD" id="cd08389">
    <property type="entry name" value="C2A_Synaptotagmin-14_16"/>
    <property type="match status" value="1"/>
</dbReference>
<dbReference type="KEGG" id="nve:5513027"/>
<sequence length="311" mass="34939">MRDEVLSTAGRIQISASYAPTAEKLSVTVVRAEDIPTKQRGGASSVQVRIVILPTKKQRFKTKAKPATNPNFHETFTFTRITQNELRNLCLRVRLYGHERIGKDKLLGESKIELTEFELDGEGTPLWRTLTPGNAIGSSDSMYDLSDTGSVHSFGSYGSSSSLAMVQSGAPELLVSLCYQSLTGRLTVEVLKASNLRNVAMQRAPDTYVKVSMFNSIGQQLSKSKTSIRRSMYDPEFNETFVFQIIEFELPSVSLMFSVVNIKKMRRKEIMGWFSMGRDNTGEDEESHWKEMIEGKGKAVKRWHVLSAVEY</sequence>
<dbReference type="SMART" id="SM00239">
    <property type="entry name" value="C2"/>
    <property type="match status" value="2"/>
</dbReference>
<evidence type="ECO:0000313" key="2">
    <source>
        <dbReference type="EMBL" id="EDO41224.1"/>
    </source>
</evidence>
<dbReference type="PANTHER" id="PTHR46129:SF2">
    <property type="entry name" value="SYNAPTOTAGMIN 14, ISOFORM D"/>
    <property type="match status" value="1"/>
</dbReference>
<dbReference type="InParanoid" id="A7S4W3"/>
<accession>A7S4W3</accession>